<accession>A0A9Q1G7U7</accession>
<reference evidence="2" key="1">
    <citation type="journal article" date="2023" name="Science">
        <title>Genome structures resolve the early diversification of teleost fishes.</title>
        <authorList>
            <person name="Parey E."/>
            <person name="Louis A."/>
            <person name="Montfort J."/>
            <person name="Bouchez O."/>
            <person name="Roques C."/>
            <person name="Iampietro C."/>
            <person name="Lluch J."/>
            <person name="Castinel A."/>
            <person name="Donnadieu C."/>
            <person name="Desvignes T."/>
            <person name="Floi Bucao C."/>
            <person name="Jouanno E."/>
            <person name="Wen M."/>
            <person name="Mejri S."/>
            <person name="Dirks R."/>
            <person name="Jansen H."/>
            <person name="Henkel C."/>
            <person name="Chen W.J."/>
            <person name="Zahm M."/>
            <person name="Cabau C."/>
            <person name="Klopp C."/>
            <person name="Thompson A.W."/>
            <person name="Robinson-Rechavi M."/>
            <person name="Braasch I."/>
            <person name="Lecointre G."/>
            <person name="Bobe J."/>
            <person name="Postlethwait J.H."/>
            <person name="Berthelot C."/>
            <person name="Roest Crollius H."/>
            <person name="Guiguen Y."/>
        </authorList>
    </citation>
    <scope>NUCLEOTIDE SEQUENCE</scope>
    <source>
        <strain evidence="2">WJC10195</strain>
    </source>
</reference>
<evidence type="ECO:0000313" key="3">
    <source>
        <dbReference type="Proteomes" id="UP001152622"/>
    </source>
</evidence>
<evidence type="ECO:0000256" key="1">
    <source>
        <dbReference type="SAM" id="MobiDB-lite"/>
    </source>
</evidence>
<keyword evidence="3" id="KW-1185">Reference proteome</keyword>
<name>A0A9Q1G7U7_SYNKA</name>
<sequence>MRDHGAKKGRKHWSEVSVGLSKSVSAFKERIQRRRRGDEQNGWAGWKSWSLRRSGLEEDPGDWPGDGGHPRHCTMPSLPPPPPPLLLFRSLCAFVPRAEQRGQGWHPCRGQGSLPNAIEGLGDWRLLSVDGLGSGRQRRPAPEWVYSAAVPVTAGTESLRSSAHSPGTMAEVTAFSPHMDRPALSKPA</sequence>
<feature type="region of interest" description="Disordered" evidence="1">
    <location>
        <begin position="55"/>
        <end position="77"/>
    </location>
</feature>
<comment type="caution">
    <text evidence="2">The sequence shown here is derived from an EMBL/GenBank/DDBJ whole genome shotgun (WGS) entry which is preliminary data.</text>
</comment>
<dbReference type="Proteomes" id="UP001152622">
    <property type="component" value="Chromosome 2"/>
</dbReference>
<protein>
    <submittedName>
        <fullName evidence="2">Uncharacterized protein</fullName>
    </submittedName>
</protein>
<organism evidence="2 3">
    <name type="scientific">Synaphobranchus kaupii</name>
    <name type="common">Kaup's arrowtooth eel</name>
    <dbReference type="NCBI Taxonomy" id="118154"/>
    <lineage>
        <taxon>Eukaryota</taxon>
        <taxon>Metazoa</taxon>
        <taxon>Chordata</taxon>
        <taxon>Craniata</taxon>
        <taxon>Vertebrata</taxon>
        <taxon>Euteleostomi</taxon>
        <taxon>Actinopterygii</taxon>
        <taxon>Neopterygii</taxon>
        <taxon>Teleostei</taxon>
        <taxon>Anguilliformes</taxon>
        <taxon>Synaphobranchidae</taxon>
        <taxon>Synaphobranchus</taxon>
    </lineage>
</organism>
<dbReference type="AlphaFoldDB" id="A0A9Q1G7U7"/>
<proteinExistence type="predicted"/>
<gene>
    <name evidence="2" type="ORF">SKAU_G00068450</name>
</gene>
<evidence type="ECO:0000313" key="2">
    <source>
        <dbReference type="EMBL" id="KAJ8376265.1"/>
    </source>
</evidence>
<dbReference type="EMBL" id="JAINUF010000002">
    <property type="protein sequence ID" value="KAJ8376265.1"/>
    <property type="molecule type" value="Genomic_DNA"/>
</dbReference>